<keyword evidence="3" id="KW-1185">Reference proteome</keyword>
<evidence type="ECO:0000313" key="2">
    <source>
        <dbReference type="EMBL" id="KAF2017618.1"/>
    </source>
</evidence>
<dbReference type="SUPFAM" id="SSF160104">
    <property type="entry name" value="Acetoacetate decarboxylase-like"/>
    <property type="match status" value="1"/>
</dbReference>
<evidence type="ECO:0000313" key="3">
    <source>
        <dbReference type="Proteomes" id="UP000799778"/>
    </source>
</evidence>
<dbReference type="AlphaFoldDB" id="A0A6A5XWC1"/>
<dbReference type="PANTHER" id="PTHR40518:SF1">
    <property type="entry name" value="ACETOACETATE DECARBOXYLASE"/>
    <property type="match status" value="1"/>
</dbReference>
<protein>
    <submittedName>
        <fullName evidence="2">Uncharacterized protein</fullName>
    </submittedName>
</protein>
<dbReference type="GeneID" id="54280830"/>
<reference evidence="2" key="1">
    <citation type="journal article" date="2020" name="Stud. Mycol.">
        <title>101 Dothideomycetes genomes: a test case for predicting lifestyles and emergence of pathogens.</title>
        <authorList>
            <person name="Haridas S."/>
            <person name="Albert R."/>
            <person name="Binder M."/>
            <person name="Bloem J."/>
            <person name="Labutti K."/>
            <person name="Salamov A."/>
            <person name="Andreopoulos B."/>
            <person name="Baker S."/>
            <person name="Barry K."/>
            <person name="Bills G."/>
            <person name="Bluhm B."/>
            <person name="Cannon C."/>
            <person name="Castanera R."/>
            <person name="Culley D."/>
            <person name="Daum C."/>
            <person name="Ezra D."/>
            <person name="Gonzalez J."/>
            <person name="Henrissat B."/>
            <person name="Kuo A."/>
            <person name="Liang C."/>
            <person name="Lipzen A."/>
            <person name="Lutzoni F."/>
            <person name="Magnuson J."/>
            <person name="Mondo S."/>
            <person name="Nolan M."/>
            <person name="Ohm R."/>
            <person name="Pangilinan J."/>
            <person name="Park H.-J."/>
            <person name="Ramirez L."/>
            <person name="Alfaro M."/>
            <person name="Sun H."/>
            <person name="Tritt A."/>
            <person name="Yoshinaga Y."/>
            <person name="Zwiers L.-H."/>
            <person name="Turgeon B."/>
            <person name="Goodwin S."/>
            <person name="Spatafora J."/>
            <person name="Crous P."/>
            <person name="Grigoriev I."/>
        </authorList>
    </citation>
    <scope>NUCLEOTIDE SEQUENCE</scope>
    <source>
        <strain evidence="2">CBS 175.79</strain>
    </source>
</reference>
<dbReference type="InterPro" id="IPR023375">
    <property type="entry name" value="ADC_dom_sf"/>
</dbReference>
<dbReference type="RefSeq" id="XP_033385957.1">
    <property type="nucleotide sequence ID" value="XM_033523433.1"/>
</dbReference>
<organism evidence="2 3">
    <name type="scientific">Aaosphaeria arxii CBS 175.79</name>
    <dbReference type="NCBI Taxonomy" id="1450172"/>
    <lineage>
        <taxon>Eukaryota</taxon>
        <taxon>Fungi</taxon>
        <taxon>Dikarya</taxon>
        <taxon>Ascomycota</taxon>
        <taxon>Pezizomycotina</taxon>
        <taxon>Dothideomycetes</taxon>
        <taxon>Pleosporomycetidae</taxon>
        <taxon>Pleosporales</taxon>
        <taxon>Pleosporales incertae sedis</taxon>
        <taxon>Aaosphaeria</taxon>
    </lineage>
</organism>
<sequence length="322" mass="35306">MADSTSTSTATAVDPVTRSLAPWSTKAECYWLFLTLSRLPEGVYDALESGDERCVGAKKNEDQVGKFVGGLGVIMIVRYRDTPVGPYDELMIIPGNFTIPTSANTPPKIPKKALRIARIYVSQRTTTYNGRLNWNIPKHLARFDFSAPVTPAGSSPPESLTVKVFTPGSKDGDGVNPFFACTLKPWRWVPSVPVSSRWLPLSTVLAQPPVPEAPGFKAAVDVEVKKSVRTDEYDINPDLEESILAGTEDWCLFPITSYAPRARGCWVTVHETGKGGSNSEVGDQAANQEAVKSWPQDVRPWSIGAWMEDAELGIPEPLKWKL</sequence>
<dbReference type="EMBL" id="ML978068">
    <property type="protein sequence ID" value="KAF2017618.1"/>
    <property type="molecule type" value="Genomic_DNA"/>
</dbReference>
<accession>A0A6A5XWC1</accession>
<feature type="region of interest" description="Disordered" evidence="1">
    <location>
        <begin position="274"/>
        <end position="293"/>
    </location>
</feature>
<dbReference type="Gene3D" id="2.40.400.10">
    <property type="entry name" value="Acetoacetate decarboxylase-like"/>
    <property type="match status" value="1"/>
</dbReference>
<dbReference type="PANTHER" id="PTHR40518">
    <property type="entry name" value="ACETOACETATE DECARBOXYLASE"/>
    <property type="match status" value="1"/>
</dbReference>
<dbReference type="Proteomes" id="UP000799778">
    <property type="component" value="Unassembled WGS sequence"/>
</dbReference>
<dbReference type="OrthoDB" id="9970474at2759"/>
<proteinExistence type="predicted"/>
<gene>
    <name evidence="2" type="ORF">BU24DRAFT_345038</name>
</gene>
<evidence type="ECO:0000256" key="1">
    <source>
        <dbReference type="SAM" id="MobiDB-lite"/>
    </source>
</evidence>
<name>A0A6A5XWC1_9PLEO</name>
<feature type="compositionally biased region" description="Polar residues" evidence="1">
    <location>
        <begin position="277"/>
        <end position="287"/>
    </location>
</feature>